<keyword evidence="3" id="KW-0731">Sigma factor</keyword>
<dbReference type="InterPro" id="IPR007627">
    <property type="entry name" value="RNA_pol_sigma70_r2"/>
</dbReference>
<dbReference type="GO" id="GO:0003677">
    <property type="term" value="F:DNA binding"/>
    <property type="evidence" value="ECO:0007669"/>
    <property type="project" value="InterPro"/>
</dbReference>
<dbReference type="InterPro" id="IPR014284">
    <property type="entry name" value="RNA_pol_sigma-70_dom"/>
</dbReference>
<dbReference type="InterPro" id="IPR013325">
    <property type="entry name" value="RNA_pol_sigma_r2"/>
</dbReference>
<dbReference type="Pfam" id="PF04542">
    <property type="entry name" value="Sigma70_r2"/>
    <property type="match status" value="1"/>
</dbReference>
<dbReference type="Proteomes" id="UP000663918">
    <property type="component" value="Chromosome"/>
</dbReference>
<keyword evidence="2" id="KW-0805">Transcription regulation</keyword>
<comment type="similarity">
    <text evidence="1">Belongs to the sigma-70 factor family. ECF subfamily.</text>
</comment>
<sequence length="208" mass="22721">MEIIGEGHCATRKAVRNRRSDRRVTHAQVPQLTPGPKAELLSVYLDRRPALVRFFTTRTGSQDRAEDIVQDIYVRLQSMPDEAAAGVQSPLPFLYRIGGNLMLDAIRGGRRATERDKAWTDASGAAVDGIAVVDAPSPEDAAWARLKLDQVAAALEGVPAKAREAFRLHKIDGLTHAEVAARMGVSRSSAEKYVSTVLARLLEQVGWP</sequence>
<dbReference type="InterPro" id="IPR036388">
    <property type="entry name" value="WH-like_DNA-bd_sf"/>
</dbReference>
<dbReference type="Gene3D" id="1.10.10.10">
    <property type="entry name" value="Winged helix-like DNA-binding domain superfamily/Winged helix DNA-binding domain"/>
    <property type="match status" value="1"/>
</dbReference>
<dbReference type="GO" id="GO:0006352">
    <property type="term" value="P:DNA-templated transcription initiation"/>
    <property type="evidence" value="ECO:0007669"/>
    <property type="project" value="InterPro"/>
</dbReference>
<name>A0A975C328_9CAUL</name>
<dbReference type="Gene3D" id="1.10.1740.10">
    <property type="match status" value="1"/>
</dbReference>
<evidence type="ECO:0000259" key="6">
    <source>
        <dbReference type="Pfam" id="PF08281"/>
    </source>
</evidence>
<evidence type="ECO:0000259" key="5">
    <source>
        <dbReference type="Pfam" id="PF04542"/>
    </source>
</evidence>
<dbReference type="NCBIfam" id="TIGR02937">
    <property type="entry name" value="sigma70-ECF"/>
    <property type="match status" value="1"/>
</dbReference>
<evidence type="ECO:0000313" key="7">
    <source>
        <dbReference type="EMBL" id="QTC91952.1"/>
    </source>
</evidence>
<proteinExistence type="inferred from homology"/>
<evidence type="ECO:0000256" key="4">
    <source>
        <dbReference type="ARBA" id="ARBA00023163"/>
    </source>
</evidence>
<dbReference type="InterPro" id="IPR013249">
    <property type="entry name" value="RNA_pol_sigma70_r4_t2"/>
</dbReference>
<feature type="domain" description="RNA polymerase sigma-70 region 2" evidence="5">
    <location>
        <begin position="47"/>
        <end position="111"/>
    </location>
</feature>
<dbReference type="PANTHER" id="PTHR43133:SF63">
    <property type="entry name" value="RNA POLYMERASE SIGMA FACTOR FECI-RELATED"/>
    <property type="match status" value="1"/>
</dbReference>
<keyword evidence="4" id="KW-0804">Transcription</keyword>
<dbReference type="SUPFAM" id="SSF88659">
    <property type="entry name" value="Sigma3 and sigma4 domains of RNA polymerase sigma factors"/>
    <property type="match status" value="1"/>
</dbReference>
<dbReference type="EMBL" id="CP062222">
    <property type="protein sequence ID" value="QTC91952.1"/>
    <property type="molecule type" value="Genomic_DNA"/>
</dbReference>
<evidence type="ECO:0000313" key="8">
    <source>
        <dbReference type="Proteomes" id="UP000663918"/>
    </source>
</evidence>
<dbReference type="InterPro" id="IPR013324">
    <property type="entry name" value="RNA_pol_sigma_r3/r4-like"/>
</dbReference>
<keyword evidence="8" id="KW-1185">Reference proteome</keyword>
<organism evidence="7 8">
    <name type="scientific">Brevundimonas goettingensis</name>
    <dbReference type="NCBI Taxonomy" id="2774190"/>
    <lineage>
        <taxon>Bacteria</taxon>
        <taxon>Pseudomonadati</taxon>
        <taxon>Pseudomonadota</taxon>
        <taxon>Alphaproteobacteria</taxon>
        <taxon>Caulobacterales</taxon>
        <taxon>Caulobacteraceae</taxon>
        <taxon>Brevundimonas</taxon>
    </lineage>
</organism>
<evidence type="ECO:0000256" key="3">
    <source>
        <dbReference type="ARBA" id="ARBA00023082"/>
    </source>
</evidence>
<dbReference type="InterPro" id="IPR039425">
    <property type="entry name" value="RNA_pol_sigma-70-like"/>
</dbReference>
<evidence type="ECO:0000256" key="2">
    <source>
        <dbReference type="ARBA" id="ARBA00023015"/>
    </source>
</evidence>
<feature type="domain" description="RNA polymerase sigma factor 70 region 4 type 2" evidence="6">
    <location>
        <begin position="149"/>
        <end position="200"/>
    </location>
</feature>
<dbReference type="CDD" id="cd06171">
    <property type="entry name" value="Sigma70_r4"/>
    <property type="match status" value="1"/>
</dbReference>
<dbReference type="SUPFAM" id="SSF88946">
    <property type="entry name" value="Sigma2 domain of RNA polymerase sigma factors"/>
    <property type="match status" value="1"/>
</dbReference>
<gene>
    <name evidence="7" type="ORF">IFJ75_03255</name>
</gene>
<reference evidence="7" key="1">
    <citation type="submission" date="2020-09" db="EMBL/GenBank/DDBJ databases">
        <title>Brevundimonas sp. LVF2 isolated from a puddle in Goettingen, Germany.</title>
        <authorList>
            <person name="Friedrich I."/>
            <person name="Klassen A."/>
            <person name="Hannes N."/>
            <person name="Schneider D."/>
            <person name="Hertel R."/>
            <person name="Daniel R."/>
        </authorList>
    </citation>
    <scope>NUCLEOTIDE SEQUENCE</scope>
    <source>
        <strain evidence="7">LVF2</strain>
    </source>
</reference>
<dbReference type="PANTHER" id="PTHR43133">
    <property type="entry name" value="RNA POLYMERASE ECF-TYPE SIGMA FACTO"/>
    <property type="match status" value="1"/>
</dbReference>
<dbReference type="GO" id="GO:0016987">
    <property type="term" value="F:sigma factor activity"/>
    <property type="evidence" value="ECO:0007669"/>
    <property type="project" value="UniProtKB-KW"/>
</dbReference>
<evidence type="ECO:0000256" key="1">
    <source>
        <dbReference type="ARBA" id="ARBA00010641"/>
    </source>
</evidence>
<protein>
    <submittedName>
        <fullName evidence="7">RNA polymerase sigma factor</fullName>
    </submittedName>
</protein>
<accession>A0A975C328</accession>
<dbReference type="Pfam" id="PF08281">
    <property type="entry name" value="Sigma70_r4_2"/>
    <property type="match status" value="1"/>
</dbReference>
<dbReference type="AlphaFoldDB" id="A0A975C328"/>
<dbReference type="KEGG" id="bgoe:IFJ75_03255"/>